<dbReference type="Pfam" id="PF13380">
    <property type="entry name" value="CoA_binding_2"/>
    <property type="match status" value="1"/>
</dbReference>
<dbReference type="VEuPathDB" id="FungiDB:YALI0_F10219g"/>
<dbReference type="Proteomes" id="UP000256601">
    <property type="component" value="Unassembled WGS sequence"/>
</dbReference>
<evidence type="ECO:0000259" key="1">
    <source>
        <dbReference type="Pfam" id="PF13380"/>
    </source>
</evidence>
<gene>
    <name evidence="2" type="ORF">B0I71DRAFT_105275</name>
</gene>
<dbReference type="PANTHER" id="PTHR33303">
    <property type="entry name" value="CYTOPLASMIC PROTEIN-RELATED"/>
    <property type="match status" value="1"/>
</dbReference>
<dbReference type="Gene3D" id="3.40.50.720">
    <property type="entry name" value="NAD(P)-binding Rossmann-like Domain"/>
    <property type="match status" value="1"/>
</dbReference>
<accession>A0A371BWV6</accession>
<dbReference type="AlphaFoldDB" id="A0A371BWV6"/>
<dbReference type="SUPFAM" id="SSF51735">
    <property type="entry name" value="NAD(P)-binding Rossmann-fold domains"/>
    <property type="match status" value="1"/>
</dbReference>
<evidence type="ECO:0000313" key="2">
    <source>
        <dbReference type="EMBL" id="RDW22568.1"/>
    </source>
</evidence>
<reference evidence="2 3" key="1">
    <citation type="submission" date="2018-07" db="EMBL/GenBank/DDBJ databases">
        <title>Draft Genome Assemblies for Five Robust Yarrowia lipolytica Strains Exhibiting High Lipid Production and Pentose Sugar Utilization and Sugar Alcohol Secretion from Undetoxified Lignocellulosic Biomass Hydrolysates.</title>
        <authorList>
            <consortium name="DOE Joint Genome Institute"/>
            <person name="Walker C."/>
            <person name="Ryu S."/>
            <person name="Na H."/>
            <person name="Zane M."/>
            <person name="LaButti K."/>
            <person name="Lipzen A."/>
            <person name="Haridas S."/>
            <person name="Barry K."/>
            <person name="Grigoriev I.V."/>
            <person name="Quarterman J."/>
            <person name="Slininger P."/>
            <person name="Dien B."/>
            <person name="Trinh C.T."/>
        </authorList>
    </citation>
    <scope>NUCLEOTIDE SEQUENCE [LARGE SCALE GENOMIC DNA]</scope>
    <source>
        <strain evidence="2 3">YB392</strain>
    </source>
</reference>
<dbReference type="EMBL" id="KZ859211">
    <property type="protein sequence ID" value="RDW22568.1"/>
    <property type="molecule type" value="Genomic_DNA"/>
</dbReference>
<protein>
    <submittedName>
        <fullName evidence="2">CoA-binding protein</fullName>
    </submittedName>
</protein>
<organism evidence="2 3">
    <name type="scientific">Yarrowia lipolytica</name>
    <name type="common">Candida lipolytica</name>
    <dbReference type="NCBI Taxonomy" id="4952"/>
    <lineage>
        <taxon>Eukaryota</taxon>
        <taxon>Fungi</taxon>
        <taxon>Dikarya</taxon>
        <taxon>Ascomycota</taxon>
        <taxon>Saccharomycotina</taxon>
        <taxon>Dipodascomycetes</taxon>
        <taxon>Dipodascales</taxon>
        <taxon>Dipodascales incertae sedis</taxon>
        <taxon>Yarrowia</taxon>
    </lineage>
</organism>
<evidence type="ECO:0000313" key="3">
    <source>
        <dbReference type="Proteomes" id="UP000256601"/>
    </source>
</evidence>
<dbReference type="VEuPathDB" id="FungiDB:YALI1_F13908g"/>
<sequence length="161" mass="17637">MSPLDIYQRDMDKFFRAGRVYAVAGASTNRAKFGYKVTQWYKDRSLPVTPINPKKEEILGLQSVQKLGEVPYDGKLLQDFGSSAGAGVSVSVITPPAVSAELVKEAAGYHGNVKALWFQPGSYTREIVQQARDAGIETVIADDECILVSGDHLMREAKLTE</sequence>
<feature type="domain" description="CoA-binding" evidence="1">
    <location>
        <begin position="19"/>
        <end position="150"/>
    </location>
</feature>
<proteinExistence type="predicted"/>
<dbReference type="PANTHER" id="PTHR33303:SF2">
    <property type="entry name" value="COA-BINDING DOMAIN-CONTAINING PROTEIN"/>
    <property type="match status" value="1"/>
</dbReference>
<name>A0A371BWV6_YARLL</name>
<dbReference type="InterPro" id="IPR003781">
    <property type="entry name" value="CoA-bd"/>
</dbReference>
<dbReference type="InterPro" id="IPR036291">
    <property type="entry name" value="NAD(P)-bd_dom_sf"/>
</dbReference>